<organism evidence="7 8">
    <name type="scientific">Occultella aeris</name>
    <dbReference type="NCBI Taxonomy" id="2761496"/>
    <lineage>
        <taxon>Bacteria</taxon>
        <taxon>Bacillati</taxon>
        <taxon>Actinomycetota</taxon>
        <taxon>Actinomycetes</taxon>
        <taxon>Micrococcales</taxon>
        <taxon>Ruaniaceae</taxon>
        <taxon>Occultella</taxon>
    </lineage>
</organism>
<evidence type="ECO:0000259" key="6">
    <source>
        <dbReference type="PROSITE" id="PS50943"/>
    </source>
</evidence>
<dbReference type="InterPro" id="IPR010982">
    <property type="entry name" value="Lambda_DNA-bd_dom_sf"/>
</dbReference>
<dbReference type="InterPro" id="IPR028082">
    <property type="entry name" value="Peripla_BP_I"/>
</dbReference>
<dbReference type="AlphaFoldDB" id="A0A7M4DFF9"/>
<dbReference type="InterPro" id="IPR000843">
    <property type="entry name" value="HTH_LacI"/>
</dbReference>
<feature type="compositionally biased region" description="Basic and acidic residues" evidence="4">
    <location>
        <begin position="9"/>
        <end position="20"/>
    </location>
</feature>
<dbReference type="PROSITE" id="PS50943">
    <property type="entry name" value="HTH_CROC1"/>
    <property type="match status" value="1"/>
</dbReference>
<feature type="region of interest" description="Disordered" evidence="4">
    <location>
        <begin position="1"/>
        <end position="24"/>
    </location>
</feature>
<dbReference type="PANTHER" id="PTHR30146:SF147">
    <property type="entry name" value="HTH-TYPE TRANSCRIPTIONAL REGULATOR DEGA"/>
    <property type="match status" value="1"/>
</dbReference>
<dbReference type="Pfam" id="PF13377">
    <property type="entry name" value="Peripla_BP_3"/>
    <property type="match status" value="1"/>
</dbReference>
<dbReference type="InterPro" id="IPR001387">
    <property type="entry name" value="Cro/C1-type_HTH"/>
</dbReference>
<accession>A0A7M4DFF9</accession>
<dbReference type="SUPFAM" id="SSF53822">
    <property type="entry name" value="Periplasmic binding protein-like I"/>
    <property type="match status" value="1"/>
</dbReference>
<proteinExistence type="predicted"/>
<dbReference type="GO" id="GO:0003700">
    <property type="term" value="F:DNA-binding transcription factor activity"/>
    <property type="evidence" value="ECO:0007669"/>
    <property type="project" value="TreeGrafter"/>
</dbReference>
<gene>
    <name evidence="7" type="primary">degA_3</name>
    <name evidence="7" type="ORF">HALOF300_00850</name>
</gene>
<evidence type="ECO:0000313" key="8">
    <source>
        <dbReference type="Proteomes" id="UP000419743"/>
    </source>
</evidence>
<reference evidence="7 8" key="1">
    <citation type="submission" date="2019-11" db="EMBL/GenBank/DDBJ databases">
        <authorList>
            <person name="Criscuolo A."/>
        </authorList>
    </citation>
    <scope>NUCLEOTIDE SEQUENCE [LARGE SCALE GENOMIC DNA]</scope>
    <source>
        <strain evidence="7">CIP111667</strain>
    </source>
</reference>
<dbReference type="PROSITE" id="PS50932">
    <property type="entry name" value="HTH_LACI_2"/>
    <property type="match status" value="1"/>
</dbReference>
<dbReference type="PANTHER" id="PTHR30146">
    <property type="entry name" value="LACI-RELATED TRANSCRIPTIONAL REPRESSOR"/>
    <property type="match status" value="1"/>
</dbReference>
<dbReference type="SMART" id="SM00354">
    <property type="entry name" value="HTH_LACI"/>
    <property type="match status" value="1"/>
</dbReference>
<feature type="domain" description="HTH cro/C1-type" evidence="6">
    <location>
        <begin position="42"/>
        <end position="66"/>
    </location>
</feature>
<evidence type="ECO:0000256" key="1">
    <source>
        <dbReference type="ARBA" id="ARBA00023015"/>
    </source>
</evidence>
<dbReference type="SUPFAM" id="SSF47413">
    <property type="entry name" value="lambda repressor-like DNA-binding domains"/>
    <property type="match status" value="1"/>
</dbReference>
<dbReference type="Pfam" id="PF00356">
    <property type="entry name" value="LacI"/>
    <property type="match status" value="1"/>
</dbReference>
<dbReference type="InterPro" id="IPR046335">
    <property type="entry name" value="LacI/GalR-like_sensor"/>
</dbReference>
<feature type="domain" description="HTH lacI-type" evidence="5">
    <location>
        <begin position="41"/>
        <end position="96"/>
    </location>
</feature>
<dbReference type="EMBL" id="CACRYJ010000014">
    <property type="protein sequence ID" value="VZO35652.1"/>
    <property type="molecule type" value="Genomic_DNA"/>
</dbReference>
<protein>
    <submittedName>
        <fullName evidence="7">HTH-type transcriptional regulator DegA</fullName>
    </submittedName>
</protein>
<sequence>MHRSATDGTPRHPPVEEDRYGPSSPAAQYARTLRMGTMGQVTIQQVARAAGVSPSTVSNLLNGRIERMLPATKDRIDAAIAELGYRPNRAARQLRTGRTRTLGLVVPSVGNPFWGAFARELESAALARGYNLLLCNSERDPERERRYVEELWEDGVRGMVLCTSLPSLAHLAPTIERGLHLVTFDRPAQPDDPASVVSISINNPMGGYLAASHLIELGHRRLAFISGSLRSVNRTARYRGFCSALEAAGIDVDDMPSWPGMDAVPFGDVEAAEVGRRAAHELFSRADRPTAVVAINDMTALGVCRGLRDLDLRVGKDVSVVGFDDIVLADLYDPPLTTIRQPIAEMARLAVEEIIASETRSDTEAGRSVLLRPELVVRASSAPPPAGAGTDAAISA</sequence>
<evidence type="ECO:0000256" key="4">
    <source>
        <dbReference type="SAM" id="MobiDB-lite"/>
    </source>
</evidence>
<dbReference type="Gene3D" id="3.40.50.2300">
    <property type="match status" value="2"/>
</dbReference>
<keyword evidence="1" id="KW-0805">Transcription regulation</keyword>
<dbReference type="CDD" id="cd06267">
    <property type="entry name" value="PBP1_LacI_sugar_binding-like"/>
    <property type="match status" value="1"/>
</dbReference>
<keyword evidence="2" id="KW-0238">DNA-binding</keyword>
<evidence type="ECO:0000259" key="5">
    <source>
        <dbReference type="PROSITE" id="PS50932"/>
    </source>
</evidence>
<keyword evidence="3" id="KW-0804">Transcription</keyword>
<evidence type="ECO:0000256" key="3">
    <source>
        <dbReference type="ARBA" id="ARBA00023163"/>
    </source>
</evidence>
<dbReference type="Proteomes" id="UP000419743">
    <property type="component" value="Unassembled WGS sequence"/>
</dbReference>
<comment type="caution">
    <text evidence="7">The sequence shown here is derived from an EMBL/GenBank/DDBJ whole genome shotgun (WGS) entry which is preliminary data.</text>
</comment>
<evidence type="ECO:0000313" key="7">
    <source>
        <dbReference type="EMBL" id="VZO35652.1"/>
    </source>
</evidence>
<keyword evidence="8" id="KW-1185">Reference proteome</keyword>
<name>A0A7M4DFF9_9MICO</name>
<evidence type="ECO:0000256" key="2">
    <source>
        <dbReference type="ARBA" id="ARBA00023125"/>
    </source>
</evidence>
<dbReference type="Gene3D" id="1.10.260.40">
    <property type="entry name" value="lambda repressor-like DNA-binding domains"/>
    <property type="match status" value="1"/>
</dbReference>
<dbReference type="GO" id="GO:0000976">
    <property type="term" value="F:transcription cis-regulatory region binding"/>
    <property type="evidence" value="ECO:0007669"/>
    <property type="project" value="TreeGrafter"/>
</dbReference>
<dbReference type="CDD" id="cd01392">
    <property type="entry name" value="HTH_LacI"/>
    <property type="match status" value="1"/>
</dbReference>